<gene>
    <name evidence="3" type="ORF">Prubr_67330</name>
</gene>
<keyword evidence="4" id="KW-1185">Reference proteome</keyword>
<dbReference type="PANTHER" id="PTHR21240">
    <property type="entry name" value="2-AMINO-3-CARBOXYLMUCONATE-6-SEMIALDEHYDE DECARBOXYLASE"/>
    <property type="match status" value="1"/>
</dbReference>
<evidence type="ECO:0000256" key="1">
    <source>
        <dbReference type="ARBA" id="ARBA00023239"/>
    </source>
</evidence>
<dbReference type="EMBL" id="AP023359">
    <property type="protein sequence ID" value="BCJ69712.1"/>
    <property type="molecule type" value="Genomic_DNA"/>
</dbReference>
<evidence type="ECO:0000259" key="2">
    <source>
        <dbReference type="Pfam" id="PF04909"/>
    </source>
</evidence>
<dbReference type="GO" id="GO:0005737">
    <property type="term" value="C:cytoplasm"/>
    <property type="evidence" value="ECO:0007669"/>
    <property type="project" value="TreeGrafter"/>
</dbReference>
<sequence length="252" mass="26405">MLFGPGADVPTSAVRRVNEHLRQIVDDHAGRFVGLATVDAYAGDAGAEQARYAIEELGLHGLVLDSSRHDLYVGSPQVRPTLEVAAAHRVPVFVHPVFAPHAGPLVAAAGRDGNSFGRGLTNGTSFLSVLHAGLPELLPDLHLVFTALGAGSLLFAADRIAEYAGGGTLNVYFDTLRFHPPTLRYLVDVLGAERVVVGSDWPIRLDGRRSGILAALGAAGLSPTEQALVAGGNARRLLTARTQATAPDEEGS</sequence>
<dbReference type="GO" id="GO:0016831">
    <property type="term" value="F:carboxy-lyase activity"/>
    <property type="evidence" value="ECO:0007669"/>
    <property type="project" value="InterPro"/>
</dbReference>
<organism evidence="3 4">
    <name type="scientific">Polymorphospora rubra</name>
    <dbReference type="NCBI Taxonomy" id="338584"/>
    <lineage>
        <taxon>Bacteria</taxon>
        <taxon>Bacillati</taxon>
        <taxon>Actinomycetota</taxon>
        <taxon>Actinomycetes</taxon>
        <taxon>Micromonosporales</taxon>
        <taxon>Micromonosporaceae</taxon>
        <taxon>Polymorphospora</taxon>
    </lineage>
</organism>
<dbReference type="GO" id="GO:0019748">
    <property type="term" value="P:secondary metabolic process"/>
    <property type="evidence" value="ECO:0007669"/>
    <property type="project" value="TreeGrafter"/>
</dbReference>
<name>A0A810N7X8_9ACTN</name>
<feature type="domain" description="Amidohydrolase-related" evidence="2">
    <location>
        <begin position="14"/>
        <end position="238"/>
    </location>
</feature>
<dbReference type="GO" id="GO:0016787">
    <property type="term" value="F:hydrolase activity"/>
    <property type="evidence" value="ECO:0007669"/>
    <property type="project" value="InterPro"/>
</dbReference>
<evidence type="ECO:0000313" key="4">
    <source>
        <dbReference type="Proteomes" id="UP000680866"/>
    </source>
</evidence>
<dbReference type="InterPro" id="IPR006680">
    <property type="entry name" value="Amidohydro-rel"/>
</dbReference>
<dbReference type="AlphaFoldDB" id="A0A810N7X8"/>
<dbReference type="InterPro" id="IPR032466">
    <property type="entry name" value="Metal_Hydrolase"/>
</dbReference>
<evidence type="ECO:0000313" key="3">
    <source>
        <dbReference type="EMBL" id="BCJ69712.1"/>
    </source>
</evidence>
<dbReference type="KEGG" id="pry:Prubr_67330"/>
<proteinExistence type="predicted"/>
<dbReference type="Pfam" id="PF04909">
    <property type="entry name" value="Amidohydro_2"/>
    <property type="match status" value="1"/>
</dbReference>
<accession>A0A810N7X8</accession>
<reference evidence="3" key="1">
    <citation type="submission" date="2020-08" db="EMBL/GenBank/DDBJ databases">
        <title>Whole genome shotgun sequence of Polymorphospora rubra NBRC 101157.</title>
        <authorList>
            <person name="Komaki H."/>
            <person name="Tamura T."/>
        </authorList>
    </citation>
    <scope>NUCLEOTIDE SEQUENCE</scope>
    <source>
        <strain evidence="3">NBRC 101157</strain>
    </source>
</reference>
<dbReference type="Proteomes" id="UP000680866">
    <property type="component" value="Chromosome"/>
</dbReference>
<dbReference type="InterPro" id="IPR032465">
    <property type="entry name" value="ACMSD"/>
</dbReference>
<dbReference type="Gene3D" id="3.20.20.140">
    <property type="entry name" value="Metal-dependent hydrolases"/>
    <property type="match status" value="1"/>
</dbReference>
<dbReference type="PANTHER" id="PTHR21240:SF28">
    <property type="entry name" value="ISO-OROTATE DECARBOXYLASE (EUROFUNG)"/>
    <property type="match status" value="1"/>
</dbReference>
<dbReference type="SUPFAM" id="SSF51556">
    <property type="entry name" value="Metallo-dependent hydrolases"/>
    <property type="match status" value="1"/>
</dbReference>
<keyword evidence="1" id="KW-0456">Lyase</keyword>
<protein>
    <recommendedName>
        <fullName evidence="2">Amidohydrolase-related domain-containing protein</fullName>
    </recommendedName>
</protein>